<evidence type="ECO:0000256" key="3">
    <source>
        <dbReference type="ARBA" id="ARBA00022670"/>
    </source>
</evidence>
<dbReference type="InterPro" id="IPR004635">
    <property type="entry name" value="Pept_S49_SppA"/>
</dbReference>
<keyword evidence="13" id="KW-1185">Reference proteome</keyword>
<keyword evidence="8" id="KW-0812">Transmembrane</keyword>
<dbReference type="GO" id="GO:0008236">
    <property type="term" value="F:serine-type peptidase activity"/>
    <property type="evidence" value="ECO:0007669"/>
    <property type="project" value="UniProtKB-KW"/>
</dbReference>
<dbReference type="Proteomes" id="UP000243640">
    <property type="component" value="Unassembled WGS sequence"/>
</dbReference>
<dbReference type="EMBL" id="SODO01000001">
    <property type="protein sequence ID" value="TDW62382.1"/>
    <property type="molecule type" value="Genomic_DNA"/>
</dbReference>
<dbReference type="Proteomes" id="UP000295058">
    <property type="component" value="Unassembled WGS sequence"/>
</dbReference>
<comment type="caution">
    <text evidence="10">The sequence shown here is derived from an EMBL/GenBank/DDBJ whole genome shotgun (WGS) entry which is preliminary data.</text>
</comment>
<evidence type="ECO:0000256" key="7">
    <source>
        <dbReference type="PIRSR" id="PIRSR001217-1"/>
    </source>
</evidence>
<dbReference type="NCBIfam" id="TIGR00705">
    <property type="entry name" value="SppA_67K"/>
    <property type="match status" value="1"/>
</dbReference>
<dbReference type="NCBIfam" id="TIGR00706">
    <property type="entry name" value="SppA_dom"/>
    <property type="match status" value="1"/>
</dbReference>
<keyword evidence="5" id="KW-0720">Serine protease</keyword>
<dbReference type="InterPro" id="IPR002142">
    <property type="entry name" value="Peptidase_S49"/>
</dbReference>
<keyword evidence="6 8" id="KW-0472">Membrane</keyword>
<sequence>MWSAIKWIFRTLGRVLSVFRALIVNLFFLLGLFALFILFFSEDEVPALPATAALTLDINGPVLEQDLHSSPRLLVNKWLAGDDAPPPLTLEQIKSALASARHDNSIKAVVLKLQNMSESSLTKLDEIGAALESFKTSGKPVYAIGDYYTQGQYYLAAHADEIWLNPAGAVTIQGLGVYRLHYKSAFERFDITPHVFRVGTYKSFVEPYLRDDMSAESREDALRWLGQLWQHYQDNVSTLRDIPADHISPGKELLLSRFRAVGGDPARYALEQGLVDKLASRHDMLKQIGQVAGWDHGAGTYQSLSVSHYLAHRPTEQNTAPAIGLITASGAIMGGEPAPNTINDELLSQLIDRARKDNELNALVLRIDSPGGSAFAAEQIRAALLRFKESGKPLVVSMGSTAASGGYWIAADADRIYASPTTLTGSIGVFGLFLTFEDALKKLGLNTDGVGTTDFVGAGLTTGLPEHAQELIQLGVEHTYDQFVTLVANGRELEPKQVEAAAQGHVWTGTDAQALGLVDELGYLEDALAGAAELAGINEYRIKPVQLPRSPKELLMSQLLDSNIDTGTLLQSTLPEVLRPAGEQLSKELDTLSRFNDIRGQYVLCVECQEF</sequence>
<comment type="similarity">
    <text evidence="2">Belongs to the peptidase S49 family.</text>
</comment>
<dbReference type="CDD" id="cd07018">
    <property type="entry name" value="S49_SppA_67K_type"/>
    <property type="match status" value="1"/>
</dbReference>
<keyword evidence="3 11" id="KW-0645">Protease</keyword>
<accession>A0A235CL95</accession>
<keyword evidence="4" id="KW-0378">Hydrolase</keyword>
<evidence type="ECO:0000256" key="4">
    <source>
        <dbReference type="ARBA" id="ARBA00022801"/>
    </source>
</evidence>
<evidence type="ECO:0000313" key="11">
    <source>
        <dbReference type="EMBL" id="TDW62382.1"/>
    </source>
</evidence>
<dbReference type="GO" id="GO:0006465">
    <property type="term" value="P:signal peptide processing"/>
    <property type="evidence" value="ECO:0007669"/>
    <property type="project" value="InterPro"/>
</dbReference>
<dbReference type="RefSeq" id="WP_094277688.1">
    <property type="nucleotide sequence ID" value="NZ_NQJF01000004.1"/>
</dbReference>
<evidence type="ECO:0000313" key="12">
    <source>
        <dbReference type="Proteomes" id="UP000243640"/>
    </source>
</evidence>
<evidence type="ECO:0000256" key="8">
    <source>
        <dbReference type="SAM" id="Phobius"/>
    </source>
</evidence>
<reference evidence="10 12" key="1">
    <citation type="submission" date="2017-08" db="EMBL/GenBank/DDBJ databases">
        <title>Draft Genome Sequence of the Marine Bacterium Oceanimonas baumannii ATCC 700832.</title>
        <authorList>
            <person name="Mcclelland W.D."/>
            <person name="Brennan M.A."/>
            <person name="Trachtenberg A.M."/>
            <person name="Maclea K.S."/>
        </authorList>
    </citation>
    <scope>NUCLEOTIDE SEQUENCE [LARGE SCALE GENOMIC DNA]</scope>
    <source>
        <strain evidence="10 12">ATCC 700832</strain>
    </source>
</reference>
<evidence type="ECO:0000256" key="6">
    <source>
        <dbReference type="ARBA" id="ARBA00023136"/>
    </source>
</evidence>
<dbReference type="EMBL" id="NQJF01000004">
    <property type="protein sequence ID" value="OYD25320.1"/>
    <property type="molecule type" value="Genomic_DNA"/>
</dbReference>
<dbReference type="Pfam" id="PF01343">
    <property type="entry name" value="Peptidase_S49"/>
    <property type="match status" value="2"/>
</dbReference>
<evidence type="ECO:0000313" key="13">
    <source>
        <dbReference type="Proteomes" id="UP000295058"/>
    </source>
</evidence>
<protein>
    <submittedName>
        <fullName evidence="11">Protease-4</fullName>
    </submittedName>
    <submittedName>
        <fullName evidence="10">Signal peptide peptidase SppA</fullName>
    </submittedName>
</protein>
<dbReference type="PANTHER" id="PTHR33209">
    <property type="entry name" value="PROTEASE 4"/>
    <property type="match status" value="1"/>
</dbReference>
<proteinExistence type="inferred from homology"/>
<feature type="active site" description="Proton donor/acceptor" evidence="7">
    <location>
        <position position="202"/>
    </location>
</feature>
<dbReference type="AlphaFoldDB" id="A0A235CL95"/>
<feature type="domain" description="Peptidase S49" evidence="9">
    <location>
        <begin position="387"/>
        <end position="537"/>
    </location>
</feature>
<dbReference type="CDD" id="cd07023">
    <property type="entry name" value="S49_Sppa_N_C"/>
    <property type="match status" value="1"/>
</dbReference>
<dbReference type="InterPro" id="IPR029045">
    <property type="entry name" value="ClpP/crotonase-like_dom_sf"/>
</dbReference>
<comment type="subcellular location">
    <subcellularLocation>
        <location evidence="1">Membrane</location>
    </subcellularLocation>
</comment>
<feature type="transmembrane region" description="Helical" evidence="8">
    <location>
        <begin position="21"/>
        <end position="40"/>
    </location>
</feature>
<gene>
    <name evidence="10" type="primary">sppA</name>
    <name evidence="10" type="ORF">B6S09_06485</name>
    <name evidence="11" type="ORF">LY04_00447</name>
</gene>
<dbReference type="Gene3D" id="6.20.330.10">
    <property type="match status" value="1"/>
</dbReference>
<dbReference type="InterPro" id="IPR004634">
    <property type="entry name" value="Pept_S49_pIV"/>
</dbReference>
<evidence type="ECO:0000256" key="1">
    <source>
        <dbReference type="ARBA" id="ARBA00004370"/>
    </source>
</evidence>
<dbReference type="InterPro" id="IPR047217">
    <property type="entry name" value="S49_SppA_67K_type_N"/>
</dbReference>
<dbReference type="InterPro" id="IPR047272">
    <property type="entry name" value="S49_SppA_C"/>
</dbReference>
<name>A0A235CL95_9GAMM</name>
<keyword evidence="8" id="KW-1133">Transmembrane helix</keyword>
<dbReference type="PANTHER" id="PTHR33209:SF1">
    <property type="entry name" value="PEPTIDASE S49 DOMAIN-CONTAINING PROTEIN"/>
    <property type="match status" value="1"/>
</dbReference>
<evidence type="ECO:0000256" key="5">
    <source>
        <dbReference type="ARBA" id="ARBA00022825"/>
    </source>
</evidence>
<evidence type="ECO:0000256" key="2">
    <source>
        <dbReference type="ARBA" id="ARBA00008683"/>
    </source>
</evidence>
<dbReference type="Gene3D" id="3.90.226.10">
    <property type="entry name" value="2-enoyl-CoA Hydratase, Chain A, domain 1"/>
    <property type="match status" value="2"/>
</dbReference>
<feature type="domain" description="Peptidase S49" evidence="9">
    <location>
        <begin position="134"/>
        <end position="287"/>
    </location>
</feature>
<evidence type="ECO:0000259" key="9">
    <source>
        <dbReference type="Pfam" id="PF01343"/>
    </source>
</evidence>
<organism evidence="10 12">
    <name type="scientific">Oceanimonas baumannii</name>
    <dbReference type="NCBI Taxonomy" id="129578"/>
    <lineage>
        <taxon>Bacteria</taxon>
        <taxon>Pseudomonadati</taxon>
        <taxon>Pseudomonadota</taxon>
        <taxon>Gammaproteobacteria</taxon>
        <taxon>Aeromonadales</taxon>
        <taxon>Aeromonadaceae</taxon>
        <taxon>Oceanimonas</taxon>
    </lineage>
</organism>
<dbReference type="SUPFAM" id="SSF52096">
    <property type="entry name" value="ClpP/crotonase"/>
    <property type="match status" value="2"/>
</dbReference>
<dbReference type="GO" id="GO:0016020">
    <property type="term" value="C:membrane"/>
    <property type="evidence" value="ECO:0007669"/>
    <property type="project" value="UniProtKB-SubCell"/>
</dbReference>
<dbReference type="PIRSF" id="PIRSF001217">
    <property type="entry name" value="Protease_4_SppA"/>
    <property type="match status" value="1"/>
</dbReference>
<evidence type="ECO:0000313" key="10">
    <source>
        <dbReference type="EMBL" id="OYD25320.1"/>
    </source>
</evidence>
<reference evidence="11 13" key="2">
    <citation type="submission" date="2019-03" db="EMBL/GenBank/DDBJ databases">
        <title>Genomic Encyclopedia of Archaeal and Bacterial Type Strains, Phase II (KMG-II): from individual species to whole genera.</title>
        <authorList>
            <person name="Goeker M."/>
        </authorList>
    </citation>
    <scope>NUCLEOTIDE SEQUENCE [LARGE SCALE GENOMIC DNA]</scope>
    <source>
        <strain evidence="11 13">DSM 15594</strain>
    </source>
</reference>
<dbReference type="OrthoDB" id="9764363at2"/>
<feature type="active site" description="Nucleophile" evidence="7">
    <location>
        <position position="404"/>
    </location>
</feature>